<feature type="transmembrane region" description="Helical" evidence="1">
    <location>
        <begin position="63"/>
        <end position="80"/>
    </location>
</feature>
<feature type="transmembrane region" description="Helical" evidence="1">
    <location>
        <begin position="181"/>
        <end position="200"/>
    </location>
</feature>
<evidence type="ECO:0000256" key="1">
    <source>
        <dbReference type="SAM" id="Phobius"/>
    </source>
</evidence>
<feature type="transmembrane region" description="Helical" evidence="1">
    <location>
        <begin position="131"/>
        <end position="150"/>
    </location>
</feature>
<gene>
    <name evidence="2" type="ORF">SAMN04487884_102132</name>
</gene>
<accession>A0A1H9LP48</accession>
<sequence>MKKFLQKYLWLVSMAIGGVGALLIWFFLPHQSQIDEFWWLIVKFVVFFAAVLGVSFFPNKLKFGYILAALPFFPFLMLIIPRASYYGIFGTLDTPAQGEMYTNLYFLCYPLIIMSVAFAHRLGGGKPGQSIKICVAGILLIFSGLLDLSFNTANGRPLAESLDYAYHIIILFGRALTWKEGLAFCLAHLPVIAIILALPMDKWFAKWGLIEDTELKTADNNKAAA</sequence>
<protein>
    <submittedName>
        <fullName evidence="2">Uncharacterized protein</fullName>
    </submittedName>
</protein>
<dbReference type="EMBL" id="FOGJ01000002">
    <property type="protein sequence ID" value="SER13009.1"/>
    <property type="molecule type" value="Genomic_DNA"/>
</dbReference>
<dbReference type="Proteomes" id="UP000182584">
    <property type="component" value="Unassembled WGS sequence"/>
</dbReference>
<proteinExistence type="predicted"/>
<keyword evidence="1" id="KW-0812">Transmembrane</keyword>
<evidence type="ECO:0000313" key="3">
    <source>
        <dbReference type="Proteomes" id="UP000182584"/>
    </source>
</evidence>
<keyword evidence="1" id="KW-1133">Transmembrane helix</keyword>
<dbReference type="OrthoDB" id="3470271at2"/>
<feature type="transmembrane region" description="Helical" evidence="1">
    <location>
        <begin position="37"/>
        <end position="56"/>
    </location>
</feature>
<dbReference type="AlphaFoldDB" id="A0A1H9LP48"/>
<feature type="transmembrane region" description="Helical" evidence="1">
    <location>
        <begin position="7"/>
        <end position="25"/>
    </location>
</feature>
<name>A0A1H9LP48_BUTFI</name>
<reference evidence="2 3" key="1">
    <citation type="submission" date="2016-10" db="EMBL/GenBank/DDBJ databases">
        <authorList>
            <person name="de Groot N.N."/>
        </authorList>
    </citation>
    <scope>NUCLEOTIDE SEQUENCE [LARGE SCALE GENOMIC DNA]</scope>
    <source>
        <strain evidence="2 3">AR40</strain>
    </source>
</reference>
<keyword evidence="1" id="KW-0472">Membrane</keyword>
<organism evidence="2 3">
    <name type="scientific">Butyrivibrio fibrisolvens</name>
    <dbReference type="NCBI Taxonomy" id="831"/>
    <lineage>
        <taxon>Bacteria</taxon>
        <taxon>Bacillati</taxon>
        <taxon>Bacillota</taxon>
        <taxon>Clostridia</taxon>
        <taxon>Lachnospirales</taxon>
        <taxon>Lachnospiraceae</taxon>
        <taxon>Butyrivibrio</taxon>
    </lineage>
</organism>
<feature type="transmembrane region" description="Helical" evidence="1">
    <location>
        <begin position="100"/>
        <end position="119"/>
    </location>
</feature>
<dbReference type="RefSeq" id="WP_143063972.1">
    <property type="nucleotide sequence ID" value="NZ_FOGJ01000002.1"/>
</dbReference>
<evidence type="ECO:0000313" key="2">
    <source>
        <dbReference type="EMBL" id="SER13009.1"/>
    </source>
</evidence>